<comment type="caution">
    <text evidence="6">The sequence shown here is derived from an EMBL/GenBank/DDBJ whole genome shotgun (WGS) entry which is preliminary data.</text>
</comment>
<dbReference type="Proteomes" id="UP000240638">
    <property type="component" value="Unassembled WGS sequence"/>
</dbReference>
<dbReference type="RefSeq" id="WP_107150663.1">
    <property type="nucleotide sequence ID" value="NZ_PYUC01000005.1"/>
</dbReference>
<evidence type="ECO:0000259" key="5">
    <source>
        <dbReference type="Pfam" id="PF05726"/>
    </source>
</evidence>
<protein>
    <submittedName>
        <fullName evidence="6">Pirin family protein</fullName>
    </submittedName>
</protein>
<name>A0A2T3XV84_9BURK</name>
<dbReference type="PANTHER" id="PTHR13903">
    <property type="entry name" value="PIRIN-RELATED"/>
    <property type="match status" value="1"/>
</dbReference>
<evidence type="ECO:0000313" key="6">
    <source>
        <dbReference type="EMBL" id="PTB20372.1"/>
    </source>
</evidence>
<accession>A0A2T3XV84</accession>
<organism evidence="6 7">
    <name type="scientific">Trinickia symbiotica</name>
    <dbReference type="NCBI Taxonomy" id="863227"/>
    <lineage>
        <taxon>Bacteria</taxon>
        <taxon>Pseudomonadati</taxon>
        <taxon>Pseudomonadota</taxon>
        <taxon>Betaproteobacteria</taxon>
        <taxon>Burkholderiales</taxon>
        <taxon>Burkholderiaceae</taxon>
        <taxon>Trinickia</taxon>
    </lineage>
</organism>
<gene>
    <name evidence="6" type="ORF">C9I57_10820</name>
</gene>
<dbReference type="Gene3D" id="2.60.120.10">
    <property type="entry name" value="Jelly Rolls"/>
    <property type="match status" value="2"/>
</dbReference>
<dbReference type="Pfam" id="PF02678">
    <property type="entry name" value="Pirin"/>
    <property type="match status" value="1"/>
</dbReference>
<evidence type="ECO:0000256" key="1">
    <source>
        <dbReference type="ARBA" id="ARBA00008416"/>
    </source>
</evidence>
<feature type="domain" description="Pirin N-terminal" evidence="4">
    <location>
        <begin position="25"/>
        <end position="127"/>
    </location>
</feature>
<feature type="binding site" evidence="2">
    <location>
        <position position="105"/>
    </location>
    <ligand>
        <name>Fe cation</name>
        <dbReference type="ChEBI" id="CHEBI:24875"/>
    </ligand>
</feature>
<dbReference type="PIRSF" id="PIRSF006232">
    <property type="entry name" value="Pirin"/>
    <property type="match status" value="1"/>
</dbReference>
<evidence type="ECO:0000256" key="3">
    <source>
        <dbReference type="RuleBase" id="RU003457"/>
    </source>
</evidence>
<keyword evidence="2" id="KW-0479">Metal-binding</keyword>
<evidence type="ECO:0000313" key="7">
    <source>
        <dbReference type="Proteomes" id="UP000240638"/>
    </source>
</evidence>
<dbReference type="SUPFAM" id="SSF51182">
    <property type="entry name" value="RmlC-like cupins"/>
    <property type="match status" value="1"/>
</dbReference>
<reference evidence="6 7" key="1">
    <citation type="submission" date="2018-03" db="EMBL/GenBank/DDBJ databases">
        <title>Whole genome analyses suggest that Burkholderia sensu lato contains two further novel genera in the rhizoxinica-symbiotica group Mycetohabitans gen. nov., and Trinickia gen. nov.: implications for the evolution of diazotrophy and nodulation in the Burkholderiaceae.</title>
        <authorList>
            <person name="Estrada De Los Santos P."/>
            <person name="Palmer M."/>
            <person name="Chavez-Ramirez B."/>
            <person name="Steenkamp E.T."/>
            <person name="Hirsch A.M."/>
            <person name="Manyaka P."/>
            <person name="Maluk M."/>
            <person name="Lafos M."/>
            <person name="Crook M."/>
            <person name="Gross E."/>
            <person name="Simon M.F."/>
            <person name="Bueno Dos Reis Junior F."/>
            <person name="Poole P.S."/>
            <person name="Venter S.N."/>
            <person name="James E.K."/>
        </authorList>
    </citation>
    <scope>NUCLEOTIDE SEQUENCE [LARGE SCALE GENOMIC DNA]</scope>
    <source>
        <strain evidence="6 7">JPY-366</strain>
    </source>
</reference>
<dbReference type="EMBL" id="PYUC01000005">
    <property type="protein sequence ID" value="PTB20372.1"/>
    <property type="molecule type" value="Genomic_DNA"/>
</dbReference>
<dbReference type="InterPro" id="IPR011051">
    <property type="entry name" value="RmlC_Cupin_sf"/>
</dbReference>
<proteinExistence type="inferred from homology"/>
<feature type="domain" description="Pirin C-terminal" evidence="5">
    <location>
        <begin position="182"/>
        <end position="286"/>
    </location>
</feature>
<keyword evidence="2" id="KW-0408">Iron</keyword>
<feature type="binding site" evidence="2">
    <location>
        <position position="63"/>
    </location>
    <ligand>
        <name>Fe cation</name>
        <dbReference type="ChEBI" id="CHEBI:24875"/>
    </ligand>
</feature>
<sequence length="290" mass="31503">MTSIRSIKFSLPAVRTTEGGGFIVHRPFPTRMLMDFDPFLLLDEMGPVDYAPGEAKGAPDHPHRGFETVTYLLEGSFAHKDSAGHSGVLRAGDVQWMTAGAGVVHSEMPDPVYAREGGRVHGLQLWVNLPRRDKMIAPRYQEIGSAQIPTASTSDGKVRVKVIAGEALGVKARIETRTPILYQHFTLEPGAAIIHPLPRDFRVFAYPLAGAGLYGESGQAVQPQHMIAFDDDGDAIRLAAGDKPLDVLLIGGVPLNEPVVRHGPFVMNSEDEIRQAIVDYQSGRMGVIAH</sequence>
<dbReference type="Pfam" id="PF05726">
    <property type="entry name" value="Pirin_C"/>
    <property type="match status" value="1"/>
</dbReference>
<feature type="binding site" evidence="2">
    <location>
        <position position="107"/>
    </location>
    <ligand>
        <name>Fe cation</name>
        <dbReference type="ChEBI" id="CHEBI:24875"/>
    </ligand>
</feature>
<comment type="cofactor">
    <cofactor evidence="2">
        <name>Fe cation</name>
        <dbReference type="ChEBI" id="CHEBI:24875"/>
    </cofactor>
    <text evidence="2">Binds 1 Fe cation per subunit.</text>
</comment>
<dbReference type="InterPro" id="IPR014710">
    <property type="entry name" value="RmlC-like_jellyroll"/>
</dbReference>
<dbReference type="InterPro" id="IPR012093">
    <property type="entry name" value="Pirin"/>
</dbReference>
<evidence type="ECO:0000259" key="4">
    <source>
        <dbReference type="Pfam" id="PF02678"/>
    </source>
</evidence>
<dbReference type="InterPro" id="IPR003829">
    <property type="entry name" value="Pirin_N_dom"/>
</dbReference>
<dbReference type="AlphaFoldDB" id="A0A2T3XV84"/>
<dbReference type="PANTHER" id="PTHR13903:SF31">
    <property type="entry name" value="CUPIN-DOMAIN CONTAINING PROTEIN"/>
    <property type="match status" value="1"/>
</dbReference>
<dbReference type="InterPro" id="IPR008778">
    <property type="entry name" value="Pirin_C_dom"/>
</dbReference>
<dbReference type="GO" id="GO:0046872">
    <property type="term" value="F:metal ion binding"/>
    <property type="evidence" value="ECO:0007669"/>
    <property type="project" value="UniProtKB-KW"/>
</dbReference>
<feature type="binding site" evidence="2">
    <location>
        <position position="61"/>
    </location>
    <ligand>
        <name>Fe cation</name>
        <dbReference type="ChEBI" id="CHEBI:24875"/>
    </ligand>
</feature>
<comment type="similarity">
    <text evidence="1 3">Belongs to the pirin family.</text>
</comment>
<evidence type="ECO:0000256" key="2">
    <source>
        <dbReference type="PIRSR" id="PIRSR006232-1"/>
    </source>
</evidence>
<dbReference type="CDD" id="cd02909">
    <property type="entry name" value="cupin_pirin_N"/>
    <property type="match status" value="1"/>
</dbReference>
<dbReference type="CDD" id="cd02247">
    <property type="entry name" value="cupin_pirin_C"/>
    <property type="match status" value="1"/>
</dbReference>